<dbReference type="InterPro" id="IPR036397">
    <property type="entry name" value="RNaseH_sf"/>
</dbReference>
<dbReference type="GO" id="GO:0004523">
    <property type="term" value="F:RNA-DNA hybrid ribonuclease activity"/>
    <property type="evidence" value="ECO:0007669"/>
    <property type="project" value="UniProtKB-EC"/>
</dbReference>
<dbReference type="GO" id="GO:0005737">
    <property type="term" value="C:cytoplasm"/>
    <property type="evidence" value="ECO:0007669"/>
    <property type="project" value="UniProtKB-SubCell"/>
</dbReference>
<dbReference type="EC" id="3.1.26.4" evidence="6"/>
<protein>
    <recommendedName>
        <fullName evidence="7">Ribonuclease HII</fullName>
        <ecNumber evidence="6">3.1.26.4</ecNumber>
    </recommendedName>
</protein>
<dbReference type="PANTHER" id="PTHR10954:SF18">
    <property type="entry name" value="RIBONUCLEASE HII"/>
    <property type="match status" value="1"/>
</dbReference>
<dbReference type="HAMAP" id="MF_00052_B">
    <property type="entry name" value="RNase_HII_B"/>
    <property type="match status" value="1"/>
</dbReference>
<dbReference type="CDD" id="cd07182">
    <property type="entry name" value="RNase_HII_bacteria_HII_like"/>
    <property type="match status" value="1"/>
</dbReference>
<dbReference type="GO" id="GO:0043137">
    <property type="term" value="P:DNA replication, removal of RNA primer"/>
    <property type="evidence" value="ECO:0007669"/>
    <property type="project" value="TreeGrafter"/>
</dbReference>
<comment type="similarity">
    <text evidence="5">Belongs to the RNase HII family.</text>
</comment>
<comment type="cofactor">
    <cofactor evidence="3">
        <name>Mg(2+)</name>
        <dbReference type="ChEBI" id="CHEBI:18420"/>
    </cofactor>
</comment>
<dbReference type="InterPro" id="IPR022898">
    <property type="entry name" value="RNase_HII"/>
</dbReference>
<sequence length="236" mass="26333">MVKKRWASFLSVRKEDGDTLYYERLLNGNGYSCVAGLDEAGRGPLAGPVVAGCVVLPPDCDYQHFEDSKKLSPARRQILFETLHSCGARIGVAVVPAAEIDRINILQASLQAMIRAVFDMAGQSAAGLPDFLLVDGRFKAPIDLPQQALVKGESKSASIAAASIIAKVTRDRLMVEYHERYPEYNFARHKGYATAEHRRAVERYGPCPLHRRTFRGVREFLPDQHELTPPQQLELW</sequence>
<keyword evidence="9" id="KW-0540">Nuclease</keyword>
<evidence type="ECO:0000256" key="12">
    <source>
        <dbReference type="ARBA" id="ARBA00022801"/>
    </source>
</evidence>
<dbReference type="GO" id="GO:0032299">
    <property type="term" value="C:ribonuclease H2 complex"/>
    <property type="evidence" value="ECO:0007669"/>
    <property type="project" value="TreeGrafter"/>
</dbReference>
<evidence type="ECO:0000256" key="10">
    <source>
        <dbReference type="ARBA" id="ARBA00022723"/>
    </source>
</evidence>
<dbReference type="PROSITE" id="PS51975">
    <property type="entry name" value="RNASE_H_2"/>
    <property type="match status" value="1"/>
</dbReference>
<evidence type="ECO:0000256" key="9">
    <source>
        <dbReference type="ARBA" id="ARBA00022722"/>
    </source>
</evidence>
<dbReference type="InterPro" id="IPR001352">
    <property type="entry name" value="RNase_HII/HIII"/>
</dbReference>
<dbReference type="GO" id="GO:0046872">
    <property type="term" value="F:metal ion binding"/>
    <property type="evidence" value="ECO:0007669"/>
    <property type="project" value="UniProtKB-KW"/>
</dbReference>
<evidence type="ECO:0000256" key="13">
    <source>
        <dbReference type="ARBA" id="ARBA00023211"/>
    </source>
</evidence>
<dbReference type="GO" id="GO:0003723">
    <property type="term" value="F:RNA binding"/>
    <property type="evidence" value="ECO:0007669"/>
    <property type="project" value="InterPro"/>
</dbReference>
<keyword evidence="8" id="KW-0963">Cytoplasm</keyword>
<proteinExistence type="inferred from homology"/>
<dbReference type="InterPro" id="IPR012337">
    <property type="entry name" value="RNaseH-like_sf"/>
</dbReference>
<keyword evidence="10" id="KW-0479">Metal-binding</keyword>
<evidence type="ECO:0000256" key="2">
    <source>
        <dbReference type="ARBA" id="ARBA00001936"/>
    </source>
</evidence>
<dbReference type="EMBL" id="UOEY01000082">
    <property type="protein sequence ID" value="VAW39655.1"/>
    <property type="molecule type" value="Genomic_DNA"/>
</dbReference>
<dbReference type="Gene3D" id="3.30.420.10">
    <property type="entry name" value="Ribonuclease H-like superfamily/Ribonuclease H"/>
    <property type="match status" value="1"/>
</dbReference>
<evidence type="ECO:0000259" key="14">
    <source>
        <dbReference type="PROSITE" id="PS51975"/>
    </source>
</evidence>
<evidence type="ECO:0000313" key="15">
    <source>
        <dbReference type="EMBL" id="VAW39655.1"/>
    </source>
</evidence>
<reference evidence="15" key="1">
    <citation type="submission" date="2018-06" db="EMBL/GenBank/DDBJ databases">
        <authorList>
            <person name="Zhirakovskaya E."/>
        </authorList>
    </citation>
    <scope>NUCLEOTIDE SEQUENCE</scope>
</reference>
<dbReference type="NCBIfam" id="NF000594">
    <property type="entry name" value="PRK00015.1-1"/>
    <property type="match status" value="1"/>
</dbReference>
<keyword evidence="12 15" id="KW-0378">Hydrolase</keyword>
<evidence type="ECO:0000256" key="7">
    <source>
        <dbReference type="ARBA" id="ARBA00019179"/>
    </source>
</evidence>
<accession>A0A3B0V7V3</accession>
<evidence type="ECO:0000256" key="6">
    <source>
        <dbReference type="ARBA" id="ARBA00012180"/>
    </source>
</evidence>
<keyword evidence="13" id="KW-0464">Manganese</keyword>
<feature type="domain" description="RNase H type-2" evidence="14">
    <location>
        <begin position="32"/>
        <end position="226"/>
    </location>
</feature>
<evidence type="ECO:0000256" key="5">
    <source>
        <dbReference type="ARBA" id="ARBA00007383"/>
    </source>
</evidence>
<comment type="catalytic activity">
    <reaction evidence="1">
        <text>Endonucleolytic cleavage to 5'-phosphomonoester.</text>
        <dbReference type="EC" id="3.1.26.4"/>
    </reaction>
</comment>
<comment type="cofactor">
    <cofactor evidence="2">
        <name>Mn(2+)</name>
        <dbReference type="ChEBI" id="CHEBI:29035"/>
    </cofactor>
</comment>
<dbReference type="PANTHER" id="PTHR10954">
    <property type="entry name" value="RIBONUCLEASE H2 SUBUNIT A"/>
    <property type="match status" value="1"/>
</dbReference>
<dbReference type="Pfam" id="PF01351">
    <property type="entry name" value="RNase_HII"/>
    <property type="match status" value="1"/>
</dbReference>
<name>A0A3B0V7V3_9ZZZZ</name>
<comment type="subcellular location">
    <subcellularLocation>
        <location evidence="4">Cytoplasm</location>
    </subcellularLocation>
</comment>
<dbReference type="AlphaFoldDB" id="A0A3B0V7V3"/>
<evidence type="ECO:0000256" key="8">
    <source>
        <dbReference type="ARBA" id="ARBA00022490"/>
    </source>
</evidence>
<evidence type="ECO:0000256" key="4">
    <source>
        <dbReference type="ARBA" id="ARBA00004496"/>
    </source>
</evidence>
<dbReference type="NCBIfam" id="NF000595">
    <property type="entry name" value="PRK00015.1-3"/>
    <property type="match status" value="1"/>
</dbReference>
<dbReference type="InterPro" id="IPR024567">
    <property type="entry name" value="RNase_HII/HIII_dom"/>
</dbReference>
<organism evidence="15">
    <name type="scientific">hydrothermal vent metagenome</name>
    <dbReference type="NCBI Taxonomy" id="652676"/>
    <lineage>
        <taxon>unclassified sequences</taxon>
        <taxon>metagenomes</taxon>
        <taxon>ecological metagenomes</taxon>
    </lineage>
</organism>
<keyword evidence="11" id="KW-0255">Endonuclease</keyword>
<evidence type="ECO:0000256" key="1">
    <source>
        <dbReference type="ARBA" id="ARBA00000077"/>
    </source>
</evidence>
<evidence type="ECO:0000256" key="3">
    <source>
        <dbReference type="ARBA" id="ARBA00001946"/>
    </source>
</evidence>
<gene>
    <name evidence="15" type="ORF">MNBD_DELTA04-381</name>
</gene>
<dbReference type="SUPFAM" id="SSF53098">
    <property type="entry name" value="Ribonuclease H-like"/>
    <property type="match status" value="1"/>
</dbReference>
<evidence type="ECO:0000256" key="11">
    <source>
        <dbReference type="ARBA" id="ARBA00022759"/>
    </source>
</evidence>
<dbReference type="GO" id="GO:0006298">
    <property type="term" value="P:mismatch repair"/>
    <property type="evidence" value="ECO:0007669"/>
    <property type="project" value="TreeGrafter"/>
</dbReference>